<dbReference type="PANTHER" id="PTHR36120:SF1">
    <property type="entry name" value="L-FUCOSE ISOMERASE C-TERMINAL DOMAIN-CONTAINING PROTEIN"/>
    <property type="match status" value="1"/>
</dbReference>
<comment type="caution">
    <text evidence="3">The sequence shown here is derived from an EMBL/GenBank/DDBJ whole genome shotgun (WGS) entry which is preliminary data.</text>
</comment>
<dbReference type="GO" id="GO:0005996">
    <property type="term" value="P:monosaccharide metabolic process"/>
    <property type="evidence" value="ECO:0007669"/>
    <property type="project" value="InterPro"/>
</dbReference>
<proteinExistence type="predicted"/>
<organism evidence="3 4">
    <name type="scientific">Hydrogenispora ethanolica</name>
    <dbReference type="NCBI Taxonomy" id="1082276"/>
    <lineage>
        <taxon>Bacteria</taxon>
        <taxon>Bacillati</taxon>
        <taxon>Bacillota</taxon>
        <taxon>Hydrogenispora</taxon>
    </lineage>
</organism>
<dbReference type="GO" id="GO:0005737">
    <property type="term" value="C:cytoplasm"/>
    <property type="evidence" value="ECO:0007669"/>
    <property type="project" value="InterPro"/>
</dbReference>
<name>A0A4R1QY93_HYDET</name>
<protein>
    <recommendedName>
        <fullName evidence="5">L-fucose isomerase-like protein</fullName>
    </recommendedName>
</protein>
<evidence type="ECO:0000256" key="2">
    <source>
        <dbReference type="ARBA" id="ARBA00023277"/>
    </source>
</evidence>
<evidence type="ECO:0000256" key="1">
    <source>
        <dbReference type="ARBA" id="ARBA00023235"/>
    </source>
</evidence>
<dbReference type="SUPFAM" id="SSF53743">
    <property type="entry name" value="FucI/AraA N-terminal and middle domains"/>
    <property type="match status" value="1"/>
</dbReference>
<dbReference type="Proteomes" id="UP000295008">
    <property type="component" value="Unassembled WGS sequence"/>
</dbReference>
<keyword evidence="1" id="KW-0413">Isomerase</keyword>
<reference evidence="3 4" key="1">
    <citation type="submission" date="2019-03" db="EMBL/GenBank/DDBJ databases">
        <title>Genomic Encyclopedia of Type Strains, Phase IV (KMG-IV): sequencing the most valuable type-strain genomes for metagenomic binning, comparative biology and taxonomic classification.</title>
        <authorList>
            <person name="Goeker M."/>
        </authorList>
    </citation>
    <scope>NUCLEOTIDE SEQUENCE [LARGE SCALE GENOMIC DNA]</scope>
    <source>
        <strain evidence="3 4">LX-B</strain>
    </source>
</reference>
<sequence length="472" mass="53351">MKRLKIGLVGLMHPNFRGDKEAIYLRTAAGLKELSVQWDFDLYTVTAGIFNGDDARRFKKELESENLDLLLVHSVQFASGKIIEVLGELPVALGLWAIPETESSGTLPQNSWCGMNMNASILGEYLGKRVFKWFYGWPEEEWFQTRFRITVRALQAIKEMRHTRMAIIGGISDGFDNQYYDERRVYDRFQVRIDRQLEFSDLKHRALAYPSADVRPLLEELAGSACAIHPLAENALENTARVCKALLDMAGEAGYAALTINCWPKFRQELGMVACSAVGYLNHAGLITACEGDVYGLLSMFLLRQLSPDPTVLMDLVAFDEGDQSVQFWHCGVGSPRLAERGRLWLNPHCNPSFKPGQGMVEMAPVTEMVYRPEAATIARLTREGEKLFLLDGEFFNPEKPSYDGSRGWLRALRLAREPITARDLVNTILVQRMQHHYAVGLGDHSKEMLEIAAWLGITPLEKVPYQDYLQI</sequence>
<keyword evidence="4" id="KW-1185">Reference proteome</keyword>
<dbReference type="PANTHER" id="PTHR36120">
    <property type="entry name" value="FUCOSE ISOMERASE"/>
    <property type="match status" value="1"/>
</dbReference>
<dbReference type="EMBL" id="SLUN01000044">
    <property type="protein sequence ID" value="TCL57864.1"/>
    <property type="molecule type" value="Genomic_DNA"/>
</dbReference>
<dbReference type="AlphaFoldDB" id="A0A4R1QY93"/>
<accession>A0A4R1QY93</accession>
<dbReference type="RefSeq" id="WP_132016965.1">
    <property type="nucleotide sequence ID" value="NZ_SLUN01000044.1"/>
</dbReference>
<dbReference type="OrthoDB" id="5838738at2"/>
<evidence type="ECO:0000313" key="4">
    <source>
        <dbReference type="Proteomes" id="UP000295008"/>
    </source>
</evidence>
<gene>
    <name evidence="3" type="ORF">EDC14_104413</name>
</gene>
<evidence type="ECO:0008006" key="5">
    <source>
        <dbReference type="Google" id="ProtNLM"/>
    </source>
</evidence>
<dbReference type="GO" id="GO:0016861">
    <property type="term" value="F:intramolecular oxidoreductase activity, interconverting aldoses and ketoses"/>
    <property type="evidence" value="ECO:0007669"/>
    <property type="project" value="InterPro"/>
</dbReference>
<evidence type="ECO:0000313" key="3">
    <source>
        <dbReference type="EMBL" id="TCL57864.1"/>
    </source>
</evidence>
<keyword evidence="2" id="KW-0119">Carbohydrate metabolism</keyword>
<dbReference type="InterPro" id="IPR009015">
    <property type="entry name" value="Fucose_isomerase_N/cen_sf"/>
</dbReference>